<dbReference type="Proteomes" id="UP000317835">
    <property type="component" value="Chromosome"/>
</dbReference>
<evidence type="ECO:0000259" key="1">
    <source>
        <dbReference type="Pfam" id="PF09369"/>
    </source>
</evidence>
<dbReference type="AlphaFoldDB" id="A0A518H4E1"/>
<dbReference type="KEGG" id="tpla:ElP_35930"/>
<feature type="domain" description="MrfA-like Zn-binding" evidence="1">
    <location>
        <begin position="485"/>
        <end position="589"/>
    </location>
</feature>
<dbReference type="InterPro" id="IPR047721">
    <property type="entry name" value="DrmB"/>
</dbReference>
<name>A0A518H4E1_9BACT</name>
<evidence type="ECO:0000313" key="2">
    <source>
        <dbReference type="EMBL" id="QDV35688.1"/>
    </source>
</evidence>
<organism evidence="2 3">
    <name type="scientific">Tautonia plasticadhaerens</name>
    <dbReference type="NCBI Taxonomy" id="2527974"/>
    <lineage>
        <taxon>Bacteria</taxon>
        <taxon>Pseudomonadati</taxon>
        <taxon>Planctomycetota</taxon>
        <taxon>Planctomycetia</taxon>
        <taxon>Isosphaerales</taxon>
        <taxon>Isosphaeraceae</taxon>
        <taxon>Tautonia</taxon>
    </lineage>
</organism>
<reference evidence="2 3" key="1">
    <citation type="submission" date="2019-02" db="EMBL/GenBank/DDBJ databases">
        <title>Deep-cultivation of Planctomycetes and their phenomic and genomic characterization uncovers novel biology.</title>
        <authorList>
            <person name="Wiegand S."/>
            <person name="Jogler M."/>
            <person name="Boedeker C."/>
            <person name="Pinto D."/>
            <person name="Vollmers J."/>
            <person name="Rivas-Marin E."/>
            <person name="Kohn T."/>
            <person name="Peeters S.H."/>
            <person name="Heuer A."/>
            <person name="Rast P."/>
            <person name="Oberbeckmann S."/>
            <person name="Bunk B."/>
            <person name="Jeske O."/>
            <person name="Meyerdierks A."/>
            <person name="Storesund J.E."/>
            <person name="Kallscheuer N."/>
            <person name="Luecker S."/>
            <person name="Lage O.M."/>
            <person name="Pohl T."/>
            <person name="Merkel B.J."/>
            <person name="Hornburger P."/>
            <person name="Mueller R.-W."/>
            <person name="Bruemmer F."/>
            <person name="Labrenz M."/>
            <person name="Spormann A.M."/>
            <person name="Op den Camp H."/>
            <person name="Overmann J."/>
            <person name="Amann R."/>
            <person name="Jetten M.S.M."/>
            <person name="Mascher T."/>
            <person name="Medema M.H."/>
            <person name="Devos D.P."/>
            <person name="Kaster A.-K."/>
            <person name="Ovreas L."/>
            <person name="Rohde M."/>
            <person name="Galperin M.Y."/>
            <person name="Jogler C."/>
        </authorList>
    </citation>
    <scope>NUCLEOTIDE SEQUENCE [LARGE SCALE GENOMIC DNA]</scope>
    <source>
        <strain evidence="2 3">ElP</strain>
    </source>
</reference>
<proteinExistence type="predicted"/>
<dbReference type="RefSeq" id="WP_197446142.1">
    <property type="nucleotide sequence ID" value="NZ_CP036426.1"/>
</dbReference>
<dbReference type="InterPro" id="IPR018973">
    <property type="entry name" value="MZB"/>
</dbReference>
<dbReference type="Pfam" id="PF09369">
    <property type="entry name" value="MZB"/>
    <property type="match status" value="1"/>
</dbReference>
<keyword evidence="3" id="KW-1185">Reference proteome</keyword>
<protein>
    <recommendedName>
        <fullName evidence="1">MrfA-like Zn-binding domain-containing protein</fullName>
    </recommendedName>
</protein>
<gene>
    <name evidence="2" type="ORF">ElP_35930</name>
</gene>
<accession>A0A518H4E1</accession>
<dbReference type="EMBL" id="CP036426">
    <property type="protein sequence ID" value="QDV35688.1"/>
    <property type="molecule type" value="Genomic_DNA"/>
</dbReference>
<dbReference type="NCBIfam" id="NF038324">
    <property type="entry name" value="DrmB_fam"/>
    <property type="match status" value="1"/>
</dbReference>
<sequence>MSTARERPRVGELRPSQMLTTFGVGSIIDLPHISVMVMGLEDWPNSEYREITEERLLASVRNALGAQVASLRSPPIVPDTDRTNPFEQQACVGVPVAPFPRWMVCPRCRRLAPLSSGQFVLKADPYSPDRARYVHENCRVPGKLPTAVPARFVVACKNGHLDDFPWVQFVHGGQTTCPYKLQLLEMGPSGEAADIYVRCEACQTSRPMSDAFKLHDNDLPACWGRRPHLRDFDDDGCKDDQGQPIRVRALLQGASNAWFPIMLSALSVPQESNLLKQLVTDHWADLYDIEGEGDIAKLRRRNLLREFAEYSDVELMAAIRQRQAEGEASTGEDVTDLKTPEWEVFIDPDHAQRTRDFRLRAVPAPRRFARSFEQVVLVERVREVRALIGFTRIESPGDYEDPAEFPEAQRMRIARGRPSWVPANEVRGEGLFFRFAESEIASWLAREKRLNLEFFASHKQWRADRGLQPPEDFYPGLRFVLLHSFAHALIRQLSLECGYTAASLRERIYSRNPGTDRPEMAGVLIYTAAPDSEGTLGGLVSLGEPAVLERHLTQAMDSMRLCSSDPLCAEHHPGKEGTSLHGASCHACLFAPETSCERGNKYLDRTVLVPTVDREEYAFFRDLDA</sequence>
<evidence type="ECO:0000313" key="3">
    <source>
        <dbReference type="Proteomes" id="UP000317835"/>
    </source>
</evidence>